<keyword evidence="3 5" id="KW-0067">ATP-binding</keyword>
<keyword evidence="6" id="KW-1185">Reference proteome</keyword>
<dbReference type="InterPro" id="IPR050763">
    <property type="entry name" value="ABC_transporter_ATP-binding"/>
</dbReference>
<comment type="caution">
    <text evidence="5">The sequence shown here is derived from an EMBL/GenBank/DDBJ whole genome shotgun (WGS) entry which is preliminary data.</text>
</comment>
<dbReference type="SMART" id="SM00382">
    <property type="entry name" value="AAA"/>
    <property type="match status" value="1"/>
</dbReference>
<evidence type="ECO:0000259" key="4">
    <source>
        <dbReference type="PROSITE" id="PS50893"/>
    </source>
</evidence>
<dbReference type="PANTHER" id="PTHR42711">
    <property type="entry name" value="ABC TRANSPORTER ATP-BINDING PROTEIN"/>
    <property type="match status" value="1"/>
</dbReference>
<keyword evidence="1" id="KW-0813">Transport</keyword>
<dbReference type="InterPro" id="IPR003439">
    <property type="entry name" value="ABC_transporter-like_ATP-bd"/>
</dbReference>
<dbReference type="EMBL" id="JBHSSF010000020">
    <property type="protein sequence ID" value="MFC6176858.1"/>
    <property type="molecule type" value="Genomic_DNA"/>
</dbReference>
<evidence type="ECO:0000256" key="1">
    <source>
        <dbReference type="ARBA" id="ARBA00022448"/>
    </source>
</evidence>
<evidence type="ECO:0000256" key="2">
    <source>
        <dbReference type="ARBA" id="ARBA00022741"/>
    </source>
</evidence>
<protein>
    <submittedName>
        <fullName evidence="5">ATP-binding cassette domain-containing protein</fullName>
    </submittedName>
</protein>
<dbReference type="GO" id="GO:0005524">
    <property type="term" value="F:ATP binding"/>
    <property type="evidence" value="ECO:0007669"/>
    <property type="project" value="UniProtKB-KW"/>
</dbReference>
<dbReference type="RefSeq" id="WP_137610733.1">
    <property type="nucleotide sequence ID" value="NZ_BJDF01000003.1"/>
</dbReference>
<reference evidence="6" key="1">
    <citation type="journal article" date="2019" name="Int. J. Syst. Evol. Microbiol.">
        <title>The Global Catalogue of Microorganisms (GCM) 10K type strain sequencing project: providing services to taxonomists for standard genome sequencing and annotation.</title>
        <authorList>
            <consortium name="The Broad Institute Genomics Platform"/>
            <consortium name="The Broad Institute Genome Sequencing Center for Infectious Disease"/>
            <person name="Wu L."/>
            <person name="Ma J."/>
        </authorList>
    </citation>
    <scope>NUCLEOTIDE SEQUENCE [LARGE SCALE GENOMIC DNA]</scope>
    <source>
        <strain evidence="6">CCM 8927</strain>
    </source>
</reference>
<keyword evidence="2" id="KW-0547">Nucleotide-binding</keyword>
<dbReference type="InterPro" id="IPR003593">
    <property type="entry name" value="AAA+_ATPase"/>
</dbReference>
<feature type="domain" description="ABC transporter" evidence="4">
    <location>
        <begin position="3"/>
        <end position="253"/>
    </location>
</feature>
<sequence>MDILFSNISKEYQVKKRQDNPFLNFFNREYESKQALKNVSFQIKKGEIIGYIGPNGAGKSTTIKIMTGILKPSSGKCCILGVDPMENRIKFVKKVGVVFGNRSNLLWDLPVIDSIHMMQKLYDIPQETFSTNFKELTEMMDIKNLLHMPVRLLSLGQRMRCEIIVSLLHNPEILFLDEPTLGLDARSKIAVHQFIKKINEKRSITVILTTHDMNDIEALTNRVIIIGKGSKLFDGQFKAIKDKYKKIKKIQLEINQVEQITSITNQIKQQFSPDYVTVIANEIVIEIRDETHEFEEFIKYISKIKAIGNYQIQSLNIEEIIARYYSELDI</sequence>
<dbReference type="SUPFAM" id="SSF52540">
    <property type="entry name" value="P-loop containing nucleoside triphosphate hydrolases"/>
    <property type="match status" value="1"/>
</dbReference>
<dbReference type="InterPro" id="IPR027417">
    <property type="entry name" value="P-loop_NTPase"/>
</dbReference>
<dbReference type="PANTHER" id="PTHR42711:SF1">
    <property type="entry name" value="ABC-TRANSPORT PROTEIN, ATP-BINDING COMPONENT"/>
    <property type="match status" value="1"/>
</dbReference>
<accession>A0ABW1RPP3</accession>
<evidence type="ECO:0000256" key="3">
    <source>
        <dbReference type="ARBA" id="ARBA00022840"/>
    </source>
</evidence>
<dbReference type="Gene3D" id="3.40.50.300">
    <property type="entry name" value="P-loop containing nucleotide triphosphate hydrolases"/>
    <property type="match status" value="1"/>
</dbReference>
<name>A0ABW1RPP3_9LACO</name>
<dbReference type="PROSITE" id="PS50893">
    <property type="entry name" value="ABC_TRANSPORTER_2"/>
    <property type="match status" value="1"/>
</dbReference>
<evidence type="ECO:0000313" key="6">
    <source>
        <dbReference type="Proteomes" id="UP001596288"/>
    </source>
</evidence>
<organism evidence="5 6">
    <name type="scientific">Companilactobacillus huachuanensis</name>
    <dbReference type="NCBI Taxonomy" id="2559914"/>
    <lineage>
        <taxon>Bacteria</taxon>
        <taxon>Bacillati</taxon>
        <taxon>Bacillota</taxon>
        <taxon>Bacilli</taxon>
        <taxon>Lactobacillales</taxon>
        <taxon>Lactobacillaceae</taxon>
        <taxon>Companilactobacillus</taxon>
    </lineage>
</organism>
<dbReference type="Proteomes" id="UP001596288">
    <property type="component" value="Unassembled WGS sequence"/>
</dbReference>
<evidence type="ECO:0000313" key="5">
    <source>
        <dbReference type="EMBL" id="MFC6176858.1"/>
    </source>
</evidence>
<dbReference type="Pfam" id="PF00005">
    <property type="entry name" value="ABC_tran"/>
    <property type="match status" value="1"/>
</dbReference>
<proteinExistence type="predicted"/>
<gene>
    <name evidence="5" type="ORF">ACFQAV_08390</name>
</gene>